<dbReference type="RefSeq" id="WP_114088679.1">
    <property type="nucleotide sequence ID" value="NZ_JPWH01000009.1"/>
</dbReference>
<sequence length="107" mass="11971">MTNRKNHRSDAFAAIHETAEALYGVGAIDKQTMREFDDSCLMRVDDLSPSAIKEIRERESISQPVFARYLNVSRNLVSDWERGVKKPGGPALKLLTIVQKKGLKAIA</sequence>
<evidence type="ECO:0000256" key="1">
    <source>
        <dbReference type="ARBA" id="ARBA00023015"/>
    </source>
</evidence>
<organism evidence="5 6">
    <name type="scientific">Thalassospira profundimaris</name>
    <dbReference type="NCBI Taxonomy" id="502049"/>
    <lineage>
        <taxon>Bacteria</taxon>
        <taxon>Pseudomonadati</taxon>
        <taxon>Pseudomonadota</taxon>
        <taxon>Alphaproteobacteria</taxon>
        <taxon>Rhodospirillales</taxon>
        <taxon>Thalassospiraceae</taxon>
        <taxon>Thalassospira</taxon>
    </lineage>
</organism>
<dbReference type="InterPro" id="IPR001387">
    <property type="entry name" value="Cro/C1-type_HTH"/>
</dbReference>
<feature type="domain" description="HTH cro/C1-type" evidence="4">
    <location>
        <begin position="52"/>
        <end position="95"/>
    </location>
</feature>
<dbReference type="SMART" id="SM00530">
    <property type="entry name" value="HTH_XRE"/>
    <property type="match status" value="1"/>
</dbReference>
<evidence type="ECO:0000313" key="6">
    <source>
        <dbReference type="Proteomes" id="UP000252517"/>
    </source>
</evidence>
<keyword evidence="3" id="KW-0804">Transcription</keyword>
<dbReference type="OrthoDB" id="9799384at2"/>
<dbReference type="PANTHER" id="PTHR36511:SF3">
    <property type="entry name" value="ANTITOXIN HIGA-2"/>
    <property type="match status" value="1"/>
</dbReference>
<dbReference type="PANTHER" id="PTHR36511">
    <property type="entry name" value="MERR FAMILY BACTERIAL REGULATORY PROTEIN"/>
    <property type="match status" value="1"/>
</dbReference>
<comment type="caution">
    <text evidence="5">The sequence shown here is derived from an EMBL/GenBank/DDBJ whole genome shotgun (WGS) entry which is preliminary data.</text>
</comment>
<dbReference type="CDD" id="cd00093">
    <property type="entry name" value="HTH_XRE"/>
    <property type="match status" value="1"/>
</dbReference>
<dbReference type="PROSITE" id="PS50943">
    <property type="entry name" value="HTH_CROC1"/>
    <property type="match status" value="1"/>
</dbReference>
<dbReference type="AlphaFoldDB" id="A0A367X8B0"/>
<evidence type="ECO:0000313" key="5">
    <source>
        <dbReference type="EMBL" id="RCK49884.1"/>
    </source>
</evidence>
<evidence type="ECO:0000259" key="4">
    <source>
        <dbReference type="PROSITE" id="PS50943"/>
    </source>
</evidence>
<reference evidence="5 6" key="1">
    <citation type="submission" date="2014-07" db="EMBL/GenBank/DDBJ databases">
        <title>Draft genome sequence of Thalassospira profundimaris S25-3-2.</title>
        <authorList>
            <person name="Lai Q."/>
            <person name="Shao Z."/>
        </authorList>
    </citation>
    <scope>NUCLEOTIDE SEQUENCE [LARGE SCALE GENOMIC DNA]</scope>
    <source>
        <strain evidence="5 6">S25-3-2</strain>
    </source>
</reference>
<protein>
    <submittedName>
        <fullName evidence="5">DNA-binding protein</fullName>
    </submittedName>
</protein>
<dbReference type="InterPro" id="IPR010982">
    <property type="entry name" value="Lambda_DNA-bd_dom_sf"/>
</dbReference>
<dbReference type="EMBL" id="JPWH01000009">
    <property type="protein sequence ID" value="RCK49884.1"/>
    <property type="molecule type" value="Genomic_DNA"/>
</dbReference>
<gene>
    <name evidence="5" type="ORF">TH25_12785</name>
</gene>
<proteinExistence type="predicted"/>
<keyword evidence="1" id="KW-0805">Transcription regulation</keyword>
<keyword evidence="2 5" id="KW-0238">DNA-binding</keyword>
<dbReference type="Pfam" id="PF01381">
    <property type="entry name" value="HTH_3"/>
    <property type="match status" value="1"/>
</dbReference>
<evidence type="ECO:0000256" key="3">
    <source>
        <dbReference type="ARBA" id="ARBA00023163"/>
    </source>
</evidence>
<dbReference type="Gene3D" id="1.10.260.40">
    <property type="entry name" value="lambda repressor-like DNA-binding domains"/>
    <property type="match status" value="1"/>
</dbReference>
<dbReference type="Proteomes" id="UP000252517">
    <property type="component" value="Unassembled WGS sequence"/>
</dbReference>
<accession>A0A367X8B0</accession>
<evidence type="ECO:0000256" key="2">
    <source>
        <dbReference type="ARBA" id="ARBA00023125"/>
    </source>
</evidence>
<dbReference type="SUPFAM" id="SSF47413">
    <property type="entry name" value="lambda repressor-like DNA-binding domains"/>
    <property type="match status" value="1"/>
</dbReference>
<dbReference type="InterPro" id="IPR052359">
    <property type="entry name" value="HTH-type_reg/antitoxin"/>
</dbReference>
<dbReference type="GO" id="GO:0003677">
    <property type="term" value="F:DNA binding"/>
    <property type="evidence" value="ECO:0007669"/>
    <property type="project" value="UniProtKB-KW"/>
</dbReference>
<name>A0A367X8B0_9PROT</name>